<dbReference type="PRINTS" id="PR00038">
    <property type="entry name" value="HTHLUXR"/>
</dbReference>
<evidence type="ECO:0000256" key="1">
    <source>
        <dbReference type="ARBA" id="ARBA00022741"/>
    </source>
</evidence>
<evidence type="ECO:0000313" key="6">
    <source>
        <dbReference type="Proteomes" id="UP001212326"/>
    </source>
</evidence>
<evidence type="ECO:0000259" key="4">
    <source>
        <dbReference type="PROSITE" id="PS50043"/>
    </source>
</evidence>
<dbReference type="SUPFAM" id="SSF52540">
    <property type="entry name" value="P-loop containing nucleoside triphosphate hydrolases"/>
    <property type="match status" value="1"/>
</dbReference>
<dbReference type="InterPro" id="IPR011990">
    <property type="entry name" value="TPR-like_helical_dom_sf"/>
</dbReference>
<evidence type="ECO:0000256" key="3">
    <source>
        <dbReference type="SAM" id="MobiDB-lite"/>
    </source>
</evidence>
<dbReference type="InterPro" id="IPR000792">
    <property type="entry name" value="Tscrpt_reg_LuxR_C"/>
</dbReference>
<reference evidence="5 6" key="1">
    <citation type="submission" date="2022-12" db="EMBL/GenBank/DDBJ databases">
        <authorList>
            <person name="Mo P."/>
        </authorList>
    </citation>
    <scope>NUCLEOTIDE SEQUENCE [LARGE SCALE GENOMIC DNA]</scope>
    <source>
        <strain evidence="5 6">HUAS 2-6</strain>
    </source>
</reference>
<name>A0ABY7PCJ8_9ACTN</name>
<dbReference type="InterPro" id="IPR041664">
    <property type="entry name" value="AAA_16"/>
</dbReference>
<feature type="region of interest" description="Disordered" evidence="3">
    <location>
        <begin position="945"/>
        <end position="964"/>
    </location>
</feature>
<dbReference type="CDD" id="cd06170">
    <property type="entry name" value="LuxR_C_like"/>
    <property type="match status" value="1"/>
</dbReference>
<evidence type="ECO:0000256" key="2">
    <source>
        <dbReference type="ARBA" id="ARBA00022840"/>
    </source>
</evidence>
<dbReference type="SUPFAM" id="SSF46894">
    <property type="entry name" value="C-terminal effector domain of the bipartite response regulators"/>
    <property type="match status" value="1"/>
</dbReference>
<sequence length="964" mass="101580">MEAGIDAEAAAGRTAPLVGRAAELARLAEVLAGGGERGTPSVVDITGEAGIGKSRLLSEVCRRARQRGFTVLRGRATAYERHLPLQPFTDAFADLDPRAPEGFAAVADAAPVLHGCARGGVDRFRLHRATAALLAHVSGPGLLLALDDLHWADPASWDLLDHLVRHPAPGPVVLLVARRARQSPAPLAASLTRGVEADTVLRLDLGPLPRQECAERLAPDLAPAELDRLHAASEGNPLYLLALLHAHRTAGAQRALPALGLTSLLLEELSPLTEDQLRTLETVAVLGDQATPALVRAVSGRPEVELLDDLGVLARRDLLRSGTGDRLAPRHPVLRSLVHDGMEPWRRAAVHRRAAAELARTGAPPAEQAHHVERALTGWDPDAAGVLVRAARQTARTAPASSAHWWEAALRHLPHTAEHAARRRGWLLERARALGAAGRLRDSRDLLHEVIALAQGPDDGPVRVPAVVSCADMERRLGRYAEAVALLRRELDRRPGPAPADMVALGRELGSSASRAAAYGEVRATVVRALAAARSLGDEVAEAGVLAVSALGEAYEGDMAAARRAARRAAALVDALPDDELTGLCEPLARLAWAETLLEDFADAGRHADRGLAVARRTGQVAQLPYLLLVKAHIGNQTGELRTALEQVAEAEEVARGLGSDEALSFVMALKAQVLTAACPPGDPAPVAAAREAVAVSGPGVDWWASTAWSVLAYTAFLSGDPEGARDLVLRAGGPGLERFPPSRHVLFLEILVRACLALGDLPGARAYEGRAREVAGRLDLPLPRALALRISAQLAVAEGRPGDAAGLLAEAAAECERSGARFWEAYCLLLGAPLMAASPQHAGRAGQAWRRGRRLALDGGAAALVGLADATRDAVLGAADRPDAALAGLTAREREIATLVAEGLTGKDIAGKLVLSTRTVETHLSRIYRKTGVSSRTALAALVPRPDRSSGPHTPYQGLRATE</sequence>
<dbReference type="InterPro" id="IPR016032">
    <property type="entry name" value="Sig_transdc_resp-reg_C-effctor"/>
</dbReference>
<dbReference type="PROSITE" id="PS50043">
    <property type="entry name" value="HTH_LUXR_2"/>
    <property type="match status" value="1"/>
</dbReference>
<protein>
    <submittedName>
        <fullName evidence="5">AAA family ATPase</fullName>
    </submittedName>
</protein>
<dbReference type="Gene3D" id="3.40.50.300">
    <property type="entry name" value="P-loop containing nucleotide triphosphate hydrolases"/>
    <property type="match status" value="1"/>
</dbReference>
<keyword evidence="2" id="KW-0067">ATP-binding</keyword>
<keyword evidence="1" id="KW-0547">Nucleotide-binding</keyword>
<proteinExistence type="predicted"/>
<dbReference type="Gene3D" id="1.10.10.10">
    <property type="entry name" value="Winged helix-like DNA-binding domain superfamily/Winged helix DNA-binding domain"/>
    <property type="match status" value="1"/>
</dbReference>
<dbReference type="Proteomes" id="UP001212326">
    <property type="component" value="Chromosome"/>
</dbReference>
<dbReference type="Gene3D" id="1.25.40.10">
    <property type="entry name" value="Tetratricopeptide repeat domain"/>
    <property type="match status" value="1"/>
</dbReference>
<dbReference type="SUPFAM" id="SSF48452">
    <property type="entry name" value="TPR-like"/>
    <property type="match status" value="1"/>
</dbReference>
<dbReference type="InterPro" id="IPR036388">
    <property type="entry name" value="WH-like_DNA-bd_sf"/>
</dbReference>
<dbReference type="InterPro" id="IPR027417">
    <property type="entry name" value="P-loop_NTPase"/>
</dbReference>
<accession>A0ABY7PCJ8</accession>
<dbReference type="PANTHER" id="PTHR16305">
    <property type="entry name" value="TESTICULAR SOLUBLE ADENYLYL CYCLASE"/>
    <property type="match status" value="1"/>
</dbReference>
<dbReference type="Pfam" id="PF00196">
    <property type="entry name" value="GerE"/>
    <property type="match status" value="1"/>
</dbReference>
<dbReference type="EMBL" id="CP115300">
    <property type="protein sequence ID" value="WBO68326.1"/>
    <property type="molecule type" value="Genomic_DNA"/>
</dbReference>
<dbReference type="PANTHER" id="PTHR16305:SF35">
    <property type="entry name" value="TRANSCRIPTIONAL ACTIVATOR DOMAIN"/>
    <property type="match status" value="1"/>
</dbReference>
<dbReference type="RefSeq" id="WP_270085576.1">
    <property type="nucleotide sequence ID" value="NZ_CP115300.1"/>
</dbReference>
<feature type="domain" description="HTH luxR-type" evidence="4">
    <location>
        <begin position="883"/>
        <end position="948"/>
    </location>
</feature>
<organism evidence="5 6">
    <name type="scientific">Streptomyces camelliae</name>
    <dbReference type="NCBI Taxonomy" id="3004093"/>
    <lineage>
        <taxon>Bacteria</taxon>
        <taxon>Bacillati</taxon>
        <taxon>Actinomycetota</taxon>
        <taxon>Actinomycetes</taxon>
        <taxon>Kitasatosporales</taxon>
        <taxon>Streptomycetaceae</taxon>
        <taxon>Streptomyces</taxon>
    </lineage>
</organism>
<dbReference type="SMART" id="SM00421">
    <property type="entry name" value="HTH_LUXR"/>
    <property type="match status" value="1"/>
</dbReference>
<dbReference type="Pfam" id="PF13191">
    <property type="entry name" value="AAA_16"/>
    <property type="match status" value="1"/>
</dbReference>
<gene>
    <name evidence="5" type="ORF">O1G22_38680</name>
</gene>
<evidence type="ECO:0000313" key="5">
    <source>
        <dbReference type="EMBL" id="WBO68326.1"/>
    </source>
</evidence>
<keyword evidence="6" id="KW-1185">Reference proteome</keyword>